<dbReference type="InParanoid" id="F7PV81"/>
<dbReference type="Pfam" id="PF13419">
    <property type="entry name" value="HAD_2"/>
    <property type="match status" value="1"/>
</dbReference>
<dbReference type="GO" id="GO:0006281">
    <property type="term" value="P:DNA repair"/>
    <property type="evidence" value="ECO:0007669"/>
    <property type="project" value="TreeGrafter"/>
</dbReference>
<reference evidence="1 2" key="1">
    <citation type="journal article" date="2011" name="J. Bacteriol.">
        <title>Genome sequence of Haloplasma contractile, an unusual contractile bacterium from a deep-sea anoxic brine lake.</title>
        <authorList>
            <person name="Antunes A."/>
            <person name="Alam I."/>
            <person name="El Dorry H."/>
            <person name="Siam R."/>
            <person name="Robertson A."/>
            <person name="Bajic V.B."/>
            <person name="Stingl U."/>
        </authorList>
    </citation>
    <scope>NUCLEOTIDE SEQUENCE [LARGE SCALE GENOMIC DNA]</scope>
    <source>
        <strain evidence="1 2">SSD-17B</strain>
    </source>
</reference>
<dbReference type="EC" id="3.1.3.18" evidence="1"/>
<protein>
    <submittedName>
        <fullName evidence="1">Hydrolase haloacid dehalogenase-like family protein</fullName>
        <ecNumber evidence="1">3.1.3.18</ecNumber>
    </submittedName>
</protein>
<keyword evidence="2" id="KW-1185">Reference proteome</keyword>
<dbReference type="RefSeq" id="WP_008825633.1">
    <property type="nucleotide sequence ID" value="NZ_AFNU02000003.1"/>
</dbReference>
<dbReference type="eggNOG" id="COG0546">
    <property type="taxonomic scope" value="Bacteria"/>
</dbReference>
<dbReference type="InterPro" id="IPR023214">
    <property type="entry name" value="HAD_sf"/>
</dbReference>
<comment type="caution">
    <text evidence="1">The sequence shown here is derived from an EMBL/GenBank/DDBJ whole genome shotgun (WGS) entry which is preliminary data.</text>
</comment>
<dbReference type="InterPro" id="IPR023198">
    <property type="entry name" value="PGP-like_dom2"/>
</dbReference>
<dbReference type="EMBL" id="AFNU02000003">
    <property type="protein sequence ID" value="ERJ12955.1"/>
    <property type="molecule type" value="Genomic_DNA"/>
</dbReference>
<dbReference type="InterPro" id="IPR006439">
    <property type="entry name" value="HAD-SF_hydro_IA"/>
</dbReference>
<dbReference type="AlphaFoldDB" id="F7PV81"/>
<dbReference type="SUPFAM" id="SSF56784">
    <property type="entry name" value="HAD-like"/>
    <property type="match status" value="1"/>
</dbReference>
<proteinExistence type="predicted"/>
<organism evidence="1 2">
    <name type="scientific">Haloplasma contractile SSD-17B</name>
    <dbReference type="NCBI Taxonomy" id="1033810"/>
    <lineage>
        <taxon>Bacteria</taxon>
        <taxon>Bacillati</taxon>
        <taxon>Mycoplasmatota</taxon>
        <taxon>Mollicutes</taxon>
        <taxon>Haloplasmatales</taxon>
        <taxon>Haloplasmataceae</taxon>
        <taxon>Haloplasma</taxon>
    </lineage>
</organism>
<dbReference type="PANTHER" id="PTHR43434:SF1">
    <property type="entry name" value="PHOSPHOGLYCOLATE PHOSPHATASE"/>
    <property type="match status" value="1"/>
</dbReference>
<gene>
    <name evidence="1" type="ORF">HLPCO_001295</name>
</gene>
<dbReference type="InterPro" id="IPR041492">
    <property type="entry name" value="HAD_2"/>
</dbReference>
<dbReference type="InterPro" id="IPR050155">
    <property type="entry name" value="HAD-like_hydrolase_sf"/>
</dbReference>
<dbReference type="NCBIfam" id="TIGR01549">
    <property type="entry name" value="HAD-SF-IA-v1"/>
    <property type="match status" value="1"/>
</dbReference>
<dbReference type="Gene3D" id="3.40.50.1000">
    <property type="entry name" value="HAD superfamily/HAD-like"/>
    <property type="match status" value="1"/>
</dbReference>
<accession>F7PV81</accession>
<sequence length="219" mass="25506">MIPFGTIKTIFFDYDGTLHNSIEIYEPAFRKAYTFLVEKGVAPEKTFTKDEISHWLGYSSKEMWKQFMPDVDQDIKAESSKIIGKEMTKQIEAKRPILYEGALETLQYLKDKGYKLVFISNCGSNYMNAHTDLFNLDTYFSQMVCSEAFDFIPKHEMLAQIKDQYEDDMVIIGDRHKDIEAGEKNNIYTIGCTYGFSSQEELTESDHLIDDIRELKRLF</sequence>
<dbReference type="STRING" id="1033810.HLPCO_001295"/>
<evidence type="ECO:0000313" key="1">
    <source>
        <dbReference type="EMBL" id="ERJ12955.1"/>
    </source>
</evidence>
<dbReference type="GO" id="GO:0005829">
    <property type="term" value="C:cytosol"/>
    <property type="evidence" value="ECO:0007669"/>
    <property type="project" value="TreeGrafter"/>
</dbReference>
<reference evidence="1 2" key="2">
    <citation type="journal article" date="2013" name="PLoS ONE">
        <title>INDIGO - INtegrated Data Warehouse of MIcrobial GenOmes with Examples from the Red Sea Extremophiles.</title>
        <authorList>
            <person name="Alam I."/>
            <person name="Antunes A."/>
            <person name="Kamau A.A."/>
            <person name="Ba Alawi W."/>
            <person name="Kalkatawi M."/>
            <person name="Stingl U."/>
            <person name="Bajic V.B."/>
        </authorList>
    </citation>
    <scope>NUCLEOTIDE SEQUENCE [LARGE SCALE GENOMIC DNA]</scope>
    <source>
        <strain evidence="1 2">SSD-17B</strain>
    </source>
</reference>
<evidence type="ECO:0000313" key="2">
    <source>
        <dbReference type="Proteomes" id="UP000005707"/>
    </source>
</evidence>
<name>F7PV81_9MOLU</name>
<dbReference type="GO" id="GO:0008967">
    <property type="term" value="F:phosphoglycolate phosphatase activity"/>
    <property type="evidence" value="ECO:0007669"/>
    <property type="project" value="UniProtKB-EC"/>
</dbReference>
<dbReference type="SFLD" id="SFLDS00003">
    <property type="entry name" value="Haloacid_Dehalogenase"/>
    <property type="match status" value="1"/>
</dbReference>
<dbReference type="Proteomes" id="UP000005707">
    <property type="component" value="Unassembled WGS sequence"/>
</dbReference>
<dbReference type="Gene3D" id="1.10.150.240">
    <property type="entry name" value="Putative phosphatase, domain 2"/>
    <property type="match status" value="1"/>
</dbReference>
<dbReference type="InterPro" id="IPR036412">
    <property type="entry name" value="HAD-like_sf"/>
</dbReference>
<dbReference type="PANTHER" id="PTHR43434">
    <property type="entry name" value="PHOSPHOGLYCOLATE PHOSPHATASE"/>
    <property type="match status" value="1"/>
</dbReference>
<dbReference type="SFLD" id="SFLDG01129">
    <property type="entry name" value="C1.5:_HAD__Beta-PGM__Phosphata"/>
    <property type="match status" value="1"/>
</dbReference>